<dbReference type="GO" id="GO:0033017">
    <property type="term" value="C:sarcoplasmic reticulum membrane"/>
    <property type="evidence" value="ECO:0007669"/>
    <property type="project" value="TreeGrafter"/>
</dbReference>
<gene>
    <name evidence="3" type="ORF">JEQ12_012869</name>
</gene>
<dbReference type="PANTHER" id="PTHR46399">
    <property type="entry name" value="B30.2/SPRY DOMAIN-CONTAINING PROTEIN"/>
    <property type="match status" value="1"/>
</dbReference>
<dbReference type="EMBL" id="JAEMGP010000025">
    <property type="protein sequence ID" value="KAG5194593.1"/>
    <property type="molecule type" value="Genomic_DNA"/>
</dbReference>
<accession>A0A835ZJV8</accession>
<proteinExistence type="predicted"/>
<dbReference type="InterPro" id="IPR015925">
    <property type="entry name" value="Ryanodine_IP3_receptor"/>
</dbReference>
<dbReference type="GO" id="GO:0034704">
    <property type="term" value="C:calcium channel complex"/>
    <property type="evidence" value="ECO:0007669"/>
    <property type="project" value="TreeGrafter"/>
</dbReference>
<protein>
    <recommendedName>
        <fullName evidence="2">Inositol 1,4,5-trisphosphate/ryanodine receptor domain-containing protein</fullName>
    </recommendedName>
</protein>
<dbReference type="GO" id="GO:0006941">
    <property type="term" value="P:striated muscle contraction"/>
    <property type="evidence" value="ECO:0007669"/>
    <property type="project" value="TreeGrafter"/>
</dbReference>
<dbReference type="AlphaFoldDB" id="A0A835ZJV8"/>
<dbReference type="GO" id="GO:0042383">
    <property type="term" value="C:sarcolemma"/>
    <property type="evidence" value="ECO:0007669"/>
    <property type="project" value="TreeGrafter"/>
</dbReference>
<dbReference type="GO" id="GO:0014808">
    <property type="term" value="P:release of sequestered calcium ion into cytosol by sarcoplasmic reticulum"/>
    <property type="evidence" value="ECO:0007669"/>
    <property type="project" value="TreeGrafter"/>
</dbReference>
<feature type="compositionally biased region" description="Basic and acidic residues" evidence="1">
    <location>
        <begin position="170"/>
        <end position="183"/>
    </location>
</feature>
<evidence type="ECO:0000313" key="3">
    <source>
        <dbReference type="EMBL" id="KAG5194593.1"/>
    </source>
</evidence>
<dbReference type="InterPro" id="IPR014821">
    <property type="entry name" value="Ins145_P3_rcpt"/>
</dbReference>
<feature type="compositionally biased region" description="Polar residues" evidence="1">
    <location>
        <begin position="160"/>
        <end position="169"/>
    </location>
</feature>
<reference evidence="3 4" key="1">
    <citation type="submission" date="2020-12" db="EMBL/GenBank/DDBJ databases">
        <title>De novo assembly of Tibetan sheep genome.</title>
        <authorList>
            <person name="Li X."/>
        </authorList>
    </citation>
    <scope>NUCLEOTIDE SEQUENCE [LARGE SCALE GENOMIC DNA]</scope>
    <source>
        <tissue evidence="3">Heart</tissue>
    </source>
</reference>
<dbReference type="PANTHER" id="PTHR46399:SF7">
    <property type="entry name" value="RYANODINE RECEPTOR 2"/>
    <property type="match status" value="1"/>
</dbReference>
<evidence type="ECO:0000313" key="4">
    <source>
        <dbReference type="Proteomes" id="UP000664991"/>
    </source>
</evidence>
<dbReference type="Gene3D" id="2.80.10.50">
    <property type="match status" value="1"/>
</dbReference>
<dbReference type="GO" id="GO:0005219">
    <property type="term" value="F:ryanodine-sensitive calcium-release channel activity"/>
    <property type="evidence" value="ECO:0007669"/>
    <property type="project" value="TreeGrafter"/>
</dbReference>
<dbReference type="GO" id="GO:0030018">
    <property type="term" value="C:Z disc"/>
    <property type="evidence" value="ECO:0007669"/>
    <property type="project" value="TreeGrafter"/>
</dbReference>
<name>A0A835ZJV8_SHEEP</name>
<comment type="caution">
    <text evidence="3">The sequence shown here is derived from an EMBL/GenBank/DDBJ whole genome shotgun (WGS) entry which is preliminary data.</text>
</comment>
<organism evidence="3 4">
    <name type="scientific">Ovis aries</name>
    <name type="common">Sheep</name>
    <dbReference type="NCBI Taxonomy" id="9940"/>
    <lineage>
        <taxon>Eukaryota</taxon>
        <taxon>Metazoa</taxon>
        <taxon>Chordata</taxon>
        <taxon>Craniata</taxon>
        <taxon>Vertebrata</taxon>
        <taxon>Euteleostomi</taxon>
        <taxon>Mammalia</taxon>
        <taxon>Eutheria</taxon>
        <taxon>Laurasiatheria</taxon>
        <taxon>Artiodactyla</taxon>
        <taxon>Ruminantia</taxon>
        <taxon>Pecora</taxon>
        <taxon>Bovidae</taxon>
        <taxon>Caprinae</taxon>
        <taxon>Ovis</taxon>
    </lineage>
</organism>
<dbReference type="Pfam" id="PF08709">
    <property type="entry name" value="Ins145_P3_rec"/>
    <property type="match status" value="1"/>
</dbReference>
<feature type="region of interest" description="Disordered" evidence="1">
    <location>
        <begin position="160"/>
        <end position="183"/>
    </location>
</feature>
<evidence type="ECO:0000259" key="2">
    <source>
        <dbReference type="Pfam" id="PF08709"/>
    </source>
</evidence>
<dbReference type="GO" id="GO:0005790">
    <property type="term" value="C:smooth endoplasmic reticulum"/>
    <property type="evidence" value="ECO:0007669"/>
    <property type="project" value="TreeGrafter"/>
</dbReference>
<feature type="domain" description="Inositol 1,4,5-trisphosphate/ryanodine receptor" evidence="2">
    <location>
        <begin position="115"/>
        <end position="157"/>
    </location>
</feature>
<sequence length="203" mass="23082">MDCSGDDVGMYMDFGIHEQIVAGEQPEIYLDLQRFGDEVIQLFQYDVILCVRLKICGLRKGSLCCRVCVLTEARLKEQHNQTLQLFERSRVLGLERYKDSDLLNVRPMWPSPALLPADDEVVLQCTATIHKEQQKLCLAAEGFGNRLCFLESTSNSKGISKHVNNFRTNKGSEEEQSDKVESAEHRPMILYSLGLRPTSNQLE</sequence>
<evidence type="ECO:0000256" key="1">
    <source>
        <dbReference type="SAM" id="MobiDB-lite"/>
    </source>
</evidence>
<dbReference type="Proteomes" id="UP000664991">
    <property type="component" value="Unassembled WGS sequence"/>
</dbReference>